<sequence length="224" mass="25875">MKNYKEKTNNNNKRKKNKNYYLQEINKNDYIIQNSEIEKIKILLEEGISINYKDKDEKTILWWAVFNKNYELVHYLINKGAKSYIPDKLGKTPFELANQLALGGYREPGEENPYIKIIGLLNQKNNTNQDDIEALSKSMNNLGLHNNILSSNYSSLSLSQEQQQTNTSNINQNLNINKNKNNNNINGSSSTDNITTINKEKTKTNNIPEKNPEIENKTTLCRIM</sequence>
<dbReference type="PANTHER" id="PTHR24125:SF5">
    <property type="entry name" value="ANKYRIN REPEAT PROTEIN"/>
    <property type="match status" value="1"/>
</dbReference>
<evidence type="ECO:0000313" key="3">
    <source>
        <dbReference type="Proteomes" id="UP000076078"/>
    </source>
</evidence>
<protein>
    <submittedName>
        <fullName evidence="2">Uncharacterized protein</fullName>
    </submittedName>
</protein>
<keyword evidence="3" id="KW-1185">Reference proteome</keyword>
<gene>
    <name evidence="2" type="ORF">DLAC_00361</name>
</gene>
<dbReference type="AlphaFoldDB" id="A0A152A9J4"/>
<dbReference type="InterPro" id="IPR036770">
    <property type="entry name" value="Ankyrin_rpt-contain_sf"/>
</dbReference>
<dbReference type="PANTHER" id="PTHR24125">
    <property type="entry name" value="ANKYRIN REPEAT AND DEATH DOMAIN-CONTAINING PROTEIN"/>
    <property type="match status" value="1"/>
</dbReference>
<reference evidence="2 3" key="1">
    <citation type="submission" date="2015-12" db="EMBL/GenBank/DDBJ databases">
        <title>Dictyostelia acquired genes for synthesis and detection of signals that induce cell-type specialization by lateral gene transfer from prokaryotes.</title>
        <authorList>
            <person name="Gloeckner G."/>
            <person name="Schaap P."/>
        </authorList>
    </citation>
    <scope>NUCLEOTIDE SEQUENCE [LARGE SCALE GENOMIC DNA]</scope>
    <source>
        <strain evidence="2 3">TK</strain>
    </source>
</reference>
<organism evidence="2 3">
    <name type="scientific">Tieghemostelium lacteum</name>
    <name type="common">Slime mold</name>
    <name type="synonym">Dictyostelium lacteum</name>
    <dbReference type="NCBI Taxonomy" id="361077"/>
    <lineage>
        <taxon>Eukaryota</taxon>
        <taxon>Amoebozoa</taxon>
        <taxon>Evosea</taxon>
        <taxon>Eumycetozoa</taxon>
        <taxon>Dictyostelia</taxon>
        <taxon>Dictyosteliales</taxon>
        <taxon>Raperosteliaceae</taxon>
        <taxon>Tieghemostelium</taxon>
    </lineage>
</organism>
<dbReference type="OrthoDB" id="20052at2759"/>
<dbReference type="SMART" id="SM00248">
    <property type="entry name" value="ANK"/>
    <property type="match status" value="1"/>
</dbReference>
<dbReference type="EMBL" id="LODT01000001">
    <property type="protein sequence ID" value="KYR02884.1"/>
    <property type="molecule type" value="Genomic_DNA"/>
</dbReference>
<feature type="compositionally biased region" description="Low complexity" evidence="1">
    <location>
        <begin position="172"/>
        <end position="197"/>
    </location>
</feature>
<dbReference type="Pfam" id="PF12796">
    <property type="entry name" value="Ank_2"/>
    <property type="match status" value="1"/>
</dbReference>
<dbReference type="Gene3D" id="1.25.40.20">
    <property type="entry name" value="Ankyrin repeat-containing domain"/>
    <property type="match status" value="1"/>
</dbReference>
<comment type="caution">
    <text evidence="2">The sequence shown here is derived from an EMBL/GenBank/DDBJ whole genome shotgun (WGS) entry which is preliminary data.</text>
</comment>
<evidence type="ECO:0000256" key="1">
    <source>
        <dbReference type="SAM" id="MobiDB-lite"/>
    </source>
</evidence>
<dbReference type="InterPro" id="IPR002110">
    <property type="entry name" value="Ankyrin_rpt"/>
</dbReference>
<dbReference type="InterPro" id="IPR052457">
    <property type="entry name" value="Ankyrin-DD_containing_protein"/>
</dbReference>
<dbReference type="SUPFAM" id="SSF48403">
    <property type="entry name" value="Ankyrin repeat"/>
    <property type="match status" value="1"/>
</dbReference>
<feature type="region of interest" description="Disordered" evidence="1">
    <location>
        <begin position="172"/>
        <end position="224"/>
    </location>
</feature>
<dbReference type="InParanoid" id="A0A152A9J4"/>
<evidence type="ECO:0000313" key="2">
    <source>
        <dbReference type="EMBL" id="KYR02884.1"/>
    </source>
</evidence>
<name>A0A152A9J4_TIELA</name>
<proteinExistence type="predicted"/>
<dbReference type="Proteomes" id="UP000076078">
    <property type="component" value="Unassembled WGS sequence"/>
</dbReference>
<accession>A0A152A9J4</accession>